<evidence type="ECO:0000256" key="6">
    <source>
        <dbReference type="ARBA" id="ARBA00022603"/>
    </source>
</evidence>
<reference evidence="15" key="1">
    <citation type="submission" date="2023-08" db="EMBL/GenBank/DDBJ databases">
        <authorList>
            <person name="Audoor S."/>
            <person name="Bilcke G."/>
        </authorList>
    </citation>
    <scope>NUCLEOTIDE SEQUENCE</scope>
</reference>
<dbReference type="InterPro" id="IPR001796">
    <property type="entry name" value="DHFR_dom"/>
</dbReference>
<keyword evidence="8" id="KW-0545">Nucleotide biosynthesis</keyword>
<evidence type="ECO:0000256" key="8">
    <source>
        <dbReference type="ARBA" id="ARBA00022727"/>
    </source>
</evidence>
<comment type="pathway">
    <text evidence="1">Cofactor biosynthesis; tetrahydrofolate biosynthesis; 5,6,7,8-tetrahydrofolate from 7,8-dihydrofolate: step 1/1.</text>
</comment>
<accession>A0AAD2GDZ6</accession>
<dbReference type="InterPro" id="IPR012259">
    <property type="entry name" value="DHFR"/>
</dbReference>
<dbReference type="GO" id="GO:0050661">
    <property type="term" value="F:NADP binding"/>
    <property type="evidence" value="ECO:0007669"/>
    <property type="project" value="InterPro"/>
</dbReference>
<keyword evidence="10" id="KW-0560">Oxidoreductase</keyword>
<dbReference type="Proteomes" id="UP001295423">
    <property type="component" value="Unassembled WGS sequence"/>
</dbReference>
<evidence type="ECO:0000313" key="15">
    <source>
        <dbReference type="EMBL" id="CAJ1969234.1"/>
    </source>
</evidence>
<dbReference type="GO" id="GO:0032259">
    <property type="term" value="P:methylation"/>
    <property type="evidence" value="ECO:0007669"/>
    <property type="project" value="UniProtKB-KW"/>
</dbReference>
<keyword evidence="5" id="KW-0554">One-carbon metabolism</keyword>
<name>A0AAD2GDZ6_9STRA</name>
<evidence type="ECO:0000256" key="4">
    <source>
        <dbReference type="ARBA" id="ARBA00019798"/>
    </source>
</evidence>
<dbReference type="PROSITE" id="PS51330">
    <property type="entry name" value="DHFR_2"/>
    <property type="match status" value="1"/>
</dbReference>
<proteinExistence type="inferred from homology"/>
<evidence type="ECO:0000256" key="5">
    <source>
        <dbReference type="ARBA" id="ARBA00022563"/>
    </source>
</evidence>
<protein>
    <recommendedName>
        <fullName evidence="4">Bifunctional dihydrofolate reductase-thymidylate synthase</fullName>
        <ecNumber evidence="3">1.5.1.3</ecNumber>
        <ecNumber evidence="2">2.1.1.45</ecNumber>
    </recommendedName>
</protein>
<dbReference type="GO" id="GO:0004146">
    <property type="term" value="F:dihydrofolate reductase activity"/>
    <property type="evidence" value="ECO:0007669"/>
    <property type="project" value="UniProtKB-EC"/>
</dbReference>
<evidence type="ECO:0000313" key="16">
    <source>
        <dbReference type="Proteomes" id="UP001295423"/>
    </source>
</evidence>
<dbReference type="AlphaFoldDB" id="A0AAD2GDZ6"/>
<dbReference type="InterPro" id="IPR024072">
    <property type="entry name" value="DHFR-like_dom_sf"/>
</dbReference>
<comment type="function">
    <text evidence="11">Bifunctional enzyme. Involved in de novo dTMP biosynthesis. Key enzyme in folate metabolism. Catalyzes an essential reaction for de novo glycine and purine synthesis, DNA precursor synthesis, and for the conversion of dUMP to dTMP.</text>
</comment>
<organism evidence="15 16">
    <name type="scientific">Cylindrotheca closterium</name>
    <dbReference type="NCBI Taxonomy" id="2856"/>
    <lineage>
        <taxon>Eukaryota</taxon>
        <taxon>Sar</taxon>
        <taxon>Stramenopiles</taxon>
        <taxon>Ochrophyta</taxon>
        <taxon>Bacillariophyta</taxon>
        <taxon>Bacillariophyceae</taxon>
        <taxon>Bacillariophycidae</taxon>
        <taxon>Bacillariales</taxon>
        <taxon>Bacillariaceae</taxon>
        <taxon>Cylindrotheca</taxon>
    </lineage>
</organism>
<dbReference type="PRINTS" id="PR00070">
    <property type="entry name" value="DHFR"/>
</dbReference>
<dbReference type="EC" id="2.1.1.45" evidence="2"/>
<dbReference type="PANTHER" id="PTHR48069:SF3">
    <property type="entry name" value="DIHYDROFOLATE REDUCTASE"/>
    <property type="match status" value="1"/>
</dbReference>
<evidence type="ECO:0000259" key="14">
    <source>
        <dbReference type="PROSITE" id="PS51330"/>
    </source>
</evidence>
<keyword evidence="9" id="KW-0521">NADP</keyword>
<evidence type="ECO:0000256" key="2">
    <source>
        <dbReference type="ARBA" id="ARBA00011947"/>
    </source>
</evidence>
<sequence length="274" mass="30869">MLQGLKISRPVIQGSSFQRHVRYFSVKELSWCTPAGAPTKPKLPPPKKPPQESSSPISSKESKKQEPIDQFGIVAAISACKNRVIGINGKIPWSAPEDRRIFKSLTQDSILIIGRKTLEEHPKLEHVDHAKHCIVISKSMSDLDSYEIEDGSPNDVQLSLAKSLDEALHQARELNDACEKYPDDANETSNQDISCWVAGGERLYGEALRHRSLKELRLSWVHMDITPPSPEAAIPFARFPAKYYWDNKFKEISKTFHPGTNNTPAFEHCVYKPK</sequence>
<dbReference type="Gene3D" id="3.40.430.10">
    <property type="entry name" value="Dihydrofolate Reductase, subunit A"/>
    <property type="match status" value="1"/>
</dbReference>
<dbReference type="CDD" id="cd00209">
    <property type="entry name" value="DHFR"/>
    <property type="match status" value="1"/>
</dbReference>
<dbReference type="PANTHER" id="PTHR48069">
    <property type="entry name" value="DIHYDROFOLATE REDUCTASE"/>
    <property type="match status" value="1"/>
</dbReference>
<evidence type="ECO:0000256" key="3">
    <source>
        <dbReference type="ARBA" id="ARBA00012856"/>
    </source>
</evidence>
<dbReference type="InterPro" id="IPR017925">
    <property type="entry name" value="DHFR_CS"/>
</dbReference>
<dbReference type="GO" id="GO:0009165">
    <property type="term" value="P:nucleotide biosynthetic process"/>
    <property type="evidence" value="ECO:0007669"/>
    <property type="project" value="UniProtKB-KW"/>
</dbReference>
<evidence type="ECO:0000256" key="13">
    <source>
        <dbReference type="SAM" id="MobiDB-lite"/>
    </source>
</evidence>
<comment type="caution">
    <text evidence="15">The sequence shown here is derived from an EMBL/GenBank/DDBJ whole genome shotgun (WGS) entry which is preliminary data.</text>
</comment>
<dbReference type="GO" id="GO:0046654">
    <property type="term" value="P:tetrahydrofolate biosynthetic process"/>
    <property type="evidence" value="ECO:0007669"/>
    <property type="project" value="InterPro"/>
</dbReference>
<dbReference type="SUPFAM" id="SSF53597">
    <property type="entry name" value="Dihydrofolate reductase-like"/>
    <property type="match status" value="1"/>
</dbReference>
<evidence type="ECO:0000256" key="7">
    <source>
        <dbReference type="ARBA" id="ARBA00022679"/>
    </source>
</evidence>
<dbReference type="GO" id="GO:0046452">
    <property type="term" value="P:dihydrofolate metabolic process"/>
    <property type="evidence" value="ECO:0007669"/>
    <property type="project" value="TreeGrafter"/>
</dbReference>
<evidence type="ECO:0000256" key="10">
    <source>
        <dbReference type="ARBA" id="ARBA00023002"/>
    </source>
</evidence>
<dbReference type="PROSITE" id="PS00075">
    <property type="entry name" value="DHFR_1"/>
    <property type="match status" value="1"/>
</dbReference>
<dbReference type="GO" id="GO:0006730">
    <property type="term" value="P:one-carbon metabolic process"/>
    <property type="evidence" value="ECO:0007669"/>
    <property type="project" value="UniProtKB-KW"/>
</dbReference>
<feature type="domain" description="DHFR" evidence="14">
    <location>
        <begin position="70"/>
        <end position="273"/>
    </location>
</feature>
<dbReference type="GO" id="GO:0005739">
    <property type="term" value="C:mitochondrion"/>
    <property type="evidence" value="ECO:0007669"/>
    <property type="project" value="TreeGrafter"/>
</dbReference>
<dbReference type="EMBL" id="CAKOGP040002424">
    <property type="protein sequence ID" value="CAJ1969234.1"/>
    <property type="molecule type" value="Genomic_DNA"/>
</dbReference>
<dbReference type="EC" id="1.5.1.3" evidence="3"/>
<keyword evidence="6" id="KW-0489">Methyltransferase</keyword>
<gene>
    <name evidence="15" type="ORF">CYCCA115_LOCUS23603</name>
</gene>
<evidence type="ECO:0000256" key="1">
    <source>
        <dbReference type="ARBA" id="ARBA00004903"/>
    </source>
</evidence>
<evidence type="ECO:0000256" key="11">
    <source>
        <dbReference type="ARBA" id="ARBA00025154"/>
    </source>
</evidence>
<dbReference type="Pfam" id="PF00186">
    <property type="entry name" value="DHFR_1"/>
    <property type="match status" value="1"/>
</dbReference>
<keyword evidence="16" id="KW-1185">Reference proteome</keyword>
<comment type="similarity">
    <text evidence="12">Belongs to the dihydrofolate reductase family.</text>
</comment>
<keyword evidence="7" id="KW-0808">Transferase</keyword>
<evidence type="ECO:0000256" key="9">
    <source>
        <dbReference type="ARBA" id="ARBA00022857"/>
    </source>
</evidence>
<feature type="region of interest" description="Disordered" evidence="13">
    <location>
        <begin position="35"/>
        <end position="66"/>
    </location>
</feature>
<dbReference type="GO" id="GO:0004799">
    <property type="term" value="F:thymidylate synthase activity"/>
    <property type="evidence" value="ECO:0007669"/>
    <property type="project" value="UniProtKB-EC"/>
</dbReference>
<dbReference type="GO" id="GO:0046655">
    <property type="term" value="P:folic acid metabolic process"/>
    <property type="evidence" value="ECO:0007669"/>
    <property type="project" value="TreeGrafter"/>
</dbReference>
<evidence type="ECO:0000256" key="12">
    <source>
        <dbReference type="RuleBase" id="RU004474"/>
    </source>
</evidence>